<dbReference type="AlphaFoldDB" id="A0A0M0FZP4"/>
<dbReference type="EMBL" id="LGUE01000008">
    <property type="protein sequence ID" value="KON83019.1"/>
    <property type="molecule type" value="Genomic_DNA"/>
</dbReference>
<dbReference type="RefSeq" id="WP_053429653.1">
    <property type="nucleotide sequence ID" value="NZ_LGUE01000008.1"/>
</dbReference>
<proteinExistence type="predicted"/>
<feature type="transmembrane region" description="Helical" evidence="1">
    <location>
        <begin position="186"/>
        <end position="205"/>
    </location>
</feature>
<feature type="transmembrane region" description="Helical" evidence="1">
    <location>
        <begin position="340"/>
        <end position="365"/>
    </location>
</feature>
<evidence type="ECO:0000313" key="3">
    <source>
        <dbReference type="Proteomes" id="UP000037405"/>
    </source>
</evidence>
<evidence type="ECO:0000313" key="2">
    <source>
        <dbReference type="EMBL" id="KON83019.1"/>
    </source>
</evidence>
<dbReference type="Proteomes" id="UP000037405">
    <property type="component" value="Unassembled WGS sequence"/>
</dbReference>
<feature type="transmembrane region" description="Helical" evidence="1">
    <location>
        <begin position="300"/>
        <end position="320"/>
    </location>
</feature>
<feature type="transmembrane region" description="Helical" evidence="1">
    <location>
        <begin position="125"/>
        <end position="146"/>
    </location>
</feature>
<feature type="transmembrane region" description="Helical" evidence="1">
    <location>
        <begin position="158"/>
        <end position="180"/>
    </location>
</feature>
<gene>
    <name evidence="2" type="ORF">AF331_19465</name>
</gene>
<keyword evidence="1" id="KW-1133">Transmembrane helix</keyword>
<dbReference type="STRING" id="189381.GCA_900166615_00328"/>
<feature type="transmembrane region" description="Helical" evidence="1">
    <location>
        <begin position="45"/>
        <end position="65"/>
    </location>
</feature>
<feature type="transmembrane region" description="Helical" evidence="1">
    <location>
        <begin position="400"/>
        <end position="421"/>
    </location>
</feature>
<dbReference type="PATRIC" id="fig|189381.12.peg.3410"/>
<feature type="transmembrane region" description="Helical" evidence="1">
    <location>
        <begin position="258"/>
        <end position="279"/>
    </location>
</feature>
<feature type="transmembrane region" description="Helical" evidence="1">
    <location>
        <begin position="234"/>
        <end position="252"/>
    </location>
</feature>
<protein>
    <recommendedName>
        <fullName evidence="4">Multi antimicrobial extrusion protein MatE</fullName>
    </recommendedName>
</protein>
<feature type="transmembrane region" description="Helical" evidence="1">
    <location>
        <begin position="377"/>
        <end position="394"/>
    </location>
</feature>
<keyword evidence="3" id="KW-1185">Reference proteome</keyword>
<evidence type="ECO:0008006" key="4">
    <source>
        <dbReference type="Google" id="ProtNLM"/>
    </source>
</evidence>
<organism evidence="2 3">
    <name type="scientific">Rossellomorea marisflavi</name>
    <dbReference type="NCBI Taxonomy" id="189381"/>
    <lineage>
        <taxon>Bacteria</taxon>
        <taxon>Bacillati</taxon>
        <taxon>Bacillota</taxon>
        <taxon>Bacilli</taxon>
        <taxon>Bacillales</taxon>
        <taxon>Bacillaceae</taxon>
        <taxon>Rossellomorea</taxon>
    </lineage>
</organism>
<evidence type="ECO:0000256" key="1">
    <source>
        <dbReference type="SAM" id="Phobius"/>
    </source>
</evidence>
<name>A0A0M0FZP4_9BACI</name>
<dbReference type="OrthoDB" id="2768901at2"/>
<comment type="caution">
    <text evidence="2">The sequence shown here is derived from an EMBL/GenBank/DDBJ whole genome shotgun (WGS) entry which is preliminary data.</text>
</comment>
<reference evidence="3" key="1">
    <citation type="submission" date="2015-07" db="EMBL/GenBank/DDBJ databases">
        <title>Fjat-14235 jcm11544.</title>
        <authorList>
            <person name="Liu B."/>
            <person name="Wang J."/>
            <person name="Zhu Y."/>
            <person name="Liu G."/>
            <person name="Chen Q."/>
            <person name="Chen Z."/>
            <person name="Lan J."/>
            <person name="Che J."/>
            <person name="Ge C."/>
            <person name="Shi H."/>
            <person name="Pan Z."/>
            <person name="Liu X."/>
        </authorList>
    </citation>
    <scope>NUCLEOTIDE SEQUENCE [LARGE SCALE GENOMIC DNA]</scope>
    <source>
        <strain evidence="3">JCM 11544</strain>
    </source>
</reference>
<accession>A0A0M0FZP4</accession>
<keyword evidence="1" id="KW-0812">Transmembrane</keyword>
<feature type="transmembrane region" description="Helical" evidence="1">
    <location>
        <begin position="12"/>
        <end position="33"/>
    </location>
</feature>
<feature type="transmembrane region" description="Helical" evidence="1">
    <location>
        <begin position="86"/>
        <end position="105"/>
    </location>
</feature>
<sequence>MDQSTRFTYGKLAAFFIPLGFSASLTSLTHIIINGTLSRGENAAFIIACYAVALSLFGIVERPIIVFRQTCSTLVKDRPGFKKLNMFMLIVIALLAGFSLLLAYTSVGDWVYVTHFNADLNMVSTISDTFKVIFLVIIFSGIRGIYQGIIISQLETKWLSIMVVVRLFLMFLAAYLFVAFDHVTSMAGAMIFLIGMMVECAISVWKGNGLLKTYYPAKGPGLTIKEISQFYTPLVFYFVIQTFLIPIIYIFLSQSQNIEMSIASFALAYSIVNLLLSFFMYTHQLVLQLYDKNKKKVIRFFSFASLLPSFLLVLLCYTPIGDAFMRSVMGADPELSKTTLYVMQFFLFKTLVFPWVDFLNGFLMLKRLTKRMLMAQVMNIVAAVVCLTLLVYTVPQWNGINGAIAVSIGELIGLFAVIYIVRKASRVLGEEAGLKKEA</sequence>
<keyword evidence="1" id="KW-0472">Membrane</keyword>